<sequence>MATSISATGFTGGFGSSIGGEDYAMLVKSVPSHVRAGKPVRLAPMMKNVNEGKGLFRAYRCHHASSGWQERGSISLEAKQLPYTHR</sequence>
<reference evidence="1" key="1">
    <citation type="submission" date="2022-10" db="EMBL/GenBank/DDBJ databases">
        <authorList>
            <person name="Hyden B.L."/>
            <person name="Feng K."/>
            <person name="Yates T."/>
            <person name="Jawdy S."/>
            <person name="Smart L.B."/>
            <person name="Muchero W."/>
        </authorList>
    </citation>
    <scope>NUCLEOTIDE SEQUENCE</scope>
    <source>
        <tissue evidence="1">Shoot tip</tissue>
    </source>
</reference>
<reference evidence="1" key="2">
    <citation type="journal article" date="2023" name="Int. J. Mol. Sci.">
        <title>De Novo Assembly and Annotation of 11 Diverse Shrub Willow (Salix) Genomes Reveals Novel Gene Organization in Sex-Linked Regions.</title>
        <authorList>
            <person name="Hyden B."/>
            <person name="Feng K."/>
            <person name="Yates T.B."/>
            <person name="Jawdy S."/>
            <person name="Cereghino C."/>
            <person name="Smart L.B."/>
            <person name="Muchero W."/>
        </authorList>
    </citation>
    <scope>NUCLEOTIDE SEQUENCE</scope>
    <source>
        <tissue evidence="1">Shoot tip</tissue>
    </source>
</reference>
<accession>A0ABQ9A0V6</accession>
<dbReference type="Proteomes" id="UP001141253">
    <property type="component" value="Chromosome 8"/>
</dbReference>
<comment type="caution">
    <text evidence="1">The sequence shown here is derived from an EMBL/GenBank/DDBJ whole genome shotgun (WGS) entry which is preliminary data.</text>
</comment>
<evidence type="ECO:0000313" key="1">
    <source>
        <dbReference type="EMBL" id="KAJ6321558.1"/>
    </source>
</evidence>
<dbReference type="EMBL" id="JAPFFI010000023">
    <property type="protein sequence ID" value="KAJ6321558.1"/>
    <property type="molecule type" value="Genomic_DNA"/>
</dbReference>
<name>A0ABQ9A0V6_9ROSI</name>
<evidence type="ECO:0000313" key="2">
    <source>
        <dbReference type="Proteomes" id="UP001141253"/>
    </source>
</evidence>
<protein>
    <submittedName>
        <fullName evidence="1">Uncharacterized protein</fullName>
    </submittedName>
</protein>
<organism evidence="1 2">
    <name type="scientific">Salix suchowensis</name>
    <dbReference type="NCBI Taxonomy" id="1278906"/>
    <lineage>
        <taxon>Eukaryota</taxon>
        <taxon>Viridiplantae</taxon>
        <taxon>Streptophyta</taxon>
        <taxon>Embryophyta</taxon>
        <taxon>Tracheophyta</taxon>
        <taxon>Spermatophyta</taxon>
        <taxon>Magnoliopsida</taxon>
        <taxon>eudicotyledons</taxon>
        <taxon>Gunneridae</taxon>
        <taxon>Pentapetalae</taxon>
        <taxon>rosids</taxon>
        <taxon>fabids</taxon>
        <taxon>Malpighiales</taxon>
        <taxon>Salicaceae</taxon>
        <taxon>Saliceae</taxon>
        <taxon>Salix</taxon>
    </lineage>
</organism>
<gene>
    <name evidence="1" type="ORF">OIU77_011598</name>
</gene>
<proteinExistence type="predicted"/>
<keyword evidence="2" id="KW-1185">Reference proteome</keyword>